<keyword evidence="15" id="KW-0511">Multifunctional enzyme</keyword>
<dbReference type="CDD" id="cd04905">
    <property type="entry name" value="ACT_CM-PDT"/>
    <property type="match status" value="1"/>
</dbReference>
<keyword evidence="26" id="KW-1185">Reference proteome</keyword>
<dbReference type="PANTHER" id="PTHR21022">
    <property type="entry name" value="PREPHENATE DEHYDRATASE P PROTEIN"/>
    <property type="match status" value="1"/>
</dbReference>
<keyword evidence="10" id="KW-0028">Amino-acid biosynthesis</keyword>
<evidence type="ECO:0000256" key="19">
    <source>
        <dbReference type="PIRSR" id="PIRSR001500-2"/>
    </source>
</evidence>
<proteinExistence type="predicted"/>
<dbReference type="GO" id="GO:0005737">
    <property type="term" value="C:cytoplasm"/>
    <property type="evidence" value="ECO:0007669"/>
    <property type="project" value="UniProtKB-SubCell"/>
</dbReference>
<dbReference type="EMBL" id="CP027432">
    <property type="protein sequence ID" value="QCI27994.1"/>
    <property type="molecule type" value="Genomic_DNA"/>
</dbReference>
<dbReference type="InterPro" id="IPR036979">
    <property type="entry name" value="CM_dom_sf"/>
</dbReference>
<dbReference type="PROSITE" id="PS51171">
    <property type="entry name" value="PREPHENATE_DEHYDR_3"/>
    <property type="match status" value="1"/>
</dbReference>
<feature type="domain" description="Chorismate mutase" evidence="20">
    <location>
        <begin position="2"/>
        <end position="95"/>
    </location>
</feature>
<evidence type="ECO:0000313" key="23">
    <source>
        <dbReference type="EMBL" id="QCI27994.1"/>
    </source>
</evidence>
<dbReference type="PANTHER" id="PTHR21022:SF19">
    <property type="entry name" value="PREPHENATE DEHYDRATASE-RELATED"/>
    <property type="match status" value="1"/>
</dbReference>
<evidence type="ECO:0000256" key="14">
    <source>
        <dbReference type="ARBA" id="ARBA00023239"/>
    </source>
</evidence>
<evidence type="ECO:0000313" key="25">
    <source>
        <dbReference type="Proteomes" id="UP000272781"/>
    </source>
</evidence>
<dbReference type="Pfam" id="PF01817">
    <property type="entry name" value="CM_2"/>
    <property type="match status" value="1"/>
</dbReference>
<gene>
    <name evidence="23" type="primary">pheA</name>
    <name evidence="23" type="ORF">C6V80_03155</name>
    <name evidence="24" type="ORF">EDC58_0795</name>
</gene>
<keyword evidence="14 23" id="KW-0456">Lyase</keyword>
<dbReference type="CDD" id="cd13630">
    <property type="entry name" value="PBP2_PDT_1"/>
    <property type="match status" value="1"/>
</dbReference>
<dbReference type="NCBIfam" id="TIGR01807">
    <property type="entry name" value="CM_P2"/>
    <property type="match status" value="1"/>
</dbReference>
<evidence type="ECO:0000313" key="26">
    <source>
        <dbReference type="Proteomes" id="UP000298805"/>
    </source>
</evidence>
<dbReference type="Gene3D" id="3.30.70.260">
    <property type="match status" value="1"/>
</dbReference>
<dbReference type="AlphaFoldDB" id="A0AAJ4RC22"/>
<keyword evidence="13" id="KW-0413">Isomerase</keyword>
<evidence type="ECO:0000256" key="6">
    <source>
        <dbReference type="ARBA" id="ARBA00012404"/>
    </source>
</evidence>
<name>A0AAJ4RC22_9BACT</name>
<dbReference type="Proteomes" id="UP000298805">
    <property type="component" value="Chromosome"/>
</dbReference>
<evidence type="ECO:0000259" key="22">
    <source>
        <dbReference type="PROSITE" id="PS51671"/>
    </source>
</evidence>
<organism evidence="24 25">
    <name type="scientific">Caminibacter pacificus</name>
    <dbReference type="NCBI Taxonomy" id="1424653"/>
    <lineage>
        <taxon>Bacteria</taxon>
        <taxon>Pseudomonadati</taxon>
        <taxon>Campylobacterota</taxon>
        <taxon>Epsilonproteobacteria</taxon>
        <taxon>Nautiliales</taxon>
        <taxon>Nautiliaceae</taxon>
        <taxon>Caminibacter</taxon>
    </lineage>
</organism>
<dbReference type="InterPro" id="IPR002701">
    <property type="entry name" value="CM_II_prokaryot"/>
</dbReference>
<reference evidence="24 25" key="2">
    <citation type="submission" date="2018-11" db="EMBL/GenBank/DDBJ databases">
        <title>Genomic Encyclopedia of Type Strains, Phase IV (KMG-IV): sequencing the most valuable type-strain genomes for metagenomic binning, comparative biology and taxonomic classification.</title>
        <authorList>
            <person name="Goeker M."/>
        </authorList>
    </citation>
    <scope>NUCLEOTIDE SEQUENCE [LARGE SCALE GENOMIC DNA]</scope>
    <source>
        <strain evidence="24 25">DSM 27783</strain>
    </source>
</reference>
<reference evidence="23" key="3">
    <citation type="submission" date="2019-06" db="EMBL/GenBank/DDBJ databases">
        <title>A comparative analysis of the Nautiliaceae.</title>
        <authorList>
            <person name="Grosche A."/>
            <person name="Smedile F."/>
            <person name="Vetriani C."/>
        </authorList>
    </citation>
    <scope>NUCLEOTIDE SEQUENCE</scope>
    <source>
        <strain evidence="23">TB6</strain>
    </source>
</reference>
<comment type="pathway">
    <text evidence="4">Amino-acid biosynthesis; L-phenylalanine biosynthesis; phenylpyruvate from prephenate: step 1/1.</text>
</comment>
<evidence type="ECO:0000256" key="7">
    <source>
        <dbReference type="ARBA" id="ARBA00013147"/>
    </source>
</evidence>
<dbReference type="EC" id="4.2.1.51" evidence="7"/>
<dbReference type="Proteomes" id="UP000272781">
    <property type="component" value="Unassembled WGS sequence"/>
</dbReference>
<evidence type="ECO:0000256" key="18">
    <source>
        <dbReference type="ARBA" id="ARBA00047848"/>
    </source>
</evidence>
<dbReference type="Gene3D" id="3.40.190.10">
    <property type="entry name" value="Periplasmic binding protein-like II"/>
    <property type="match status" value="2"/>
</dbReference>
<dbReference type="SUPFAM" id="SSF53850">
    <property type="entry name" value="Periplasmic binding protein-like II"/>
    <property type="match status" value="1"/>
</dbReference>
<dbReference type="RefSeq" id="WP_123352212.1">
    <property type="nucleotide sequence ID" value="NZ_CP027432.2"/>
</dbReference>
<dbReference type="GO" id="GO:0009094">
    <property type="term" value="P:L-phenylalanine biosynthetic process"/>
    <property type="evidence" value="ECO:0007669"/>
    <property type="project" value="UniProtKB-KW"/>
</dbReference>
<feature type="domain" description="ACT" evidence="22">
    <location>
        <begin position="283"/>
        <end position="358"/>
    </location>
</feature>
<feature type="site" description="Essential for prephenate dehydratase activity" evidence="19">
    <location>
        <position position="264"/>
    </location>
</feature>
<reference evidence="26" key="1">
    <citation type="submission" date="2018-03" db="EMBL/GenBank/DDBJ databases">
        <title>A comparative analysis of the Nautiliaceae.</title>
        <authorList>
            <person name="Grosche A."/>
            <person name="Smedile F."/>
            <person name="Vetriani C."/>
        </authorList>
    </citation>
    <scope>NUCLEOTIDE SEQUENCE [LARGE SCALE GENOMIC DNA]</scope>
    <source>
        <strain evidence="26">TB6</strain>
    </source>
</reference>
<sequence>MSELEKKLLVLRKKIDEIDNEILTLLNKRMEIVKEVGELKNNTNAPIYRPEREKEIIQRLTNLSKQQNGVLGEDEIKAIFLEIFAISRSLERKERIAFLGPEGTFTHQAAESRFGANARYLSLLNIEAVFKSVANKESKYGVVPIENNTEGVVGITLDSLKKYGVKIVAEICMEIHHSFASMQDDLKKIKRIYSHPQAYNQCLGFLETHGLLDVEFIPTESTAKAAELAKNDENSGAICSKIAAKLYNVPLLFEKIEDNKSNRTRFIIISDFKTQKSGNDKTSVIAKTSHKTGALFELLKKFKDKNINLLKIESRPNKDDTFNTWFYIDFEGHIDDEKVKELIESENMIWLGSYLRDC</sequence>
<dbReference type="InterPro" id="IPR001086">
    <property type="entry name" value="Preph_deHydtase"/>
</dbReference>
<dbReference type="InterPro" id="IPR036263">
    <property type="entry name" value="Chorismate_II_sf"/>
</dbReference>
<comment type="catalytic activity">
    <reaction evidence="18">
        <text>prephenate + H(+) = 3-phenylpyruvate + CO2 + H2O</text>
        <dbReference type="Rhea" id="RHEA:21648"/>
        <dbReference type="ChEBI" id="CHEBI:15377"/>
        <dbReference type="ChEBI" id="CHEBI:15378"/>
        <dbReference type="ChEBI" id="CHEBI:16526"/>
        <dbReference type="ChEBI" id="CHEBI:18005"/>
        <dbReference type="ChEBI" id="CHEBI:29934"/>
        <dbReference type="EC" id="4.2.1.51"/>
    </reaction>
</comment>
<evidence type="ECO:0000256" key="5">
    <source>
        <dbReference type="ARBA" id="ARBA00004817"/>
    </source>
</evidence>
<evidence type="ECO:0000256" key="1">
    <source>
        <dbReference type="ARBA" id="ARBA00000824"/>
    </source>
</evidence>
<comment type="function">
    <text evidence="2">Catalyzes the Claisen rearrangement of chorismate to prephenate and the decarboxylation/dehydration of prephenate to phenylpyruvate.</text>
</comment>
<dbReference type="SMART" id="SM00830">
    <property type="entry name" value="CM_2"/>
    <property type="match status" value="1"/>
</dbReference>
<dbReference type="InterPro" id="IPR045865">
    <property type="entry name" value="ACT-like_dom_sf"/>
</dbReference>
<dbReference type="NCBIfam" id="NF008865">
    <property type="entry name" value="PRK11898.1"/>
    <property type="match status" value="1"/>
</dbReference>
<evidence type="ECO:0000256" key="13">
    <source>
        <dbReference type="ARBA" id="ARBA00023235"/>
    </source>
</evidence>
<evidence type="ECO:0000313" key="24">
    <source>
        <dbReference type="EMBL" id="ROR39820.1"/>
    </source>
</evidence>
<dbReference type="GO" id="GO:0004664">
    <property type="term" value="F:prephenate dehydratase activity"/>
    <property type="evidence" value="ECO:0007669"/>
    <property type="project" value="UniProtKB-EC"/>
</dbReference>
<dbReference type="InterPro" id="IPR010957">
    <property type="entry name" value="G/b/e-P-prot_chorismate_mutase"/>
</dbReference>
<comment type="subcellular location">
    <subcellularLocation>
        <location evidence="3">Cytoplasm</location>
    </subcellularLocation>
</comment>
<keyword evidence="11" id="KW-0057">Aromatic amino acid biosynthesis</keyword>
<evidence type="ECO:0000259" key="20">
    <source>
        <dbReference type="PROSITE" id="PS51168"/>
    </source>
</evidence>
<dbReference type="PROSITE" id="PS00857">
    <property type="entry name" value="PREPHENATE_DEHYDR_1"/>
    <property type="match status" value="1"/>
</dbReference>
<keyword evidence="9" id="KW-0963">Cytoplasm</keyword>
<protein>
    <recommendedName>
        <fullName evidence="8">Bifunctional chorismate mutase/prephenate dehydratase</fullName>
        <ecNumber evidence="7">4.2.1.51</ecNumber>
        <ecNumber evidence="6">5.4.99.5</ecNumber>
    </recommendedName>
    <alternativeName>
        <fullName evidence="17">Chorismate mutase-prephenate dehydratase</fullName>
    </alternativeName>
    <alternativeName>
        <fullName evidence="16">p-protein</fullName>
    </alternativeName>
</protein>
<feature type="domain" description="Prephenate dehydratase" evidence="21">
    <location>
        <begin position="95"/>
        <end position="271"/>
    </location>
</feature>
<dbReference type="Gene3D" id="1.20.59.10">
    <property type="entry name" value="Chorismate mutase"/>
    <property type="match status" value="1"/>
</dbReference>
<evidence type="ECO:0000256" key="10">
    <source>
        <dbReference type="ARBA" id="ARBA00022605"/>
    </source>
</evidence>
<evidence type="ECO:0000256" key="17">
    <source>
        <dbReference type="ARBA" id="ARBA00031520"/>
    </source>
</evidence>
<dbReference type="PROSITE" id="PS51671">
    <property type="entry name" value="ACT"/>
    <property type="match status" value="1"/>
</dbReference>
<evidence type="ECO:0000256" key="3">
    <source>
        <dbReference type="ARBA" id="ARBA00004496"/>
    </source>
</evidence>
<dbReference type="PIRSF" id="PIRSF001500">
    <property type="entry name" value="Chor_mut_pdt_Ppr"/>
    <property type="match status" value="1"/>
</dbReference>
<dbReference type="EC" id="5.4.99.5" evidence="6"/>
<dbReference type="Pfam" id="PF00800">
    <property type="entry name" value="PDT"/>
    <property type="match status" value="1"/>
</dbReference>
<evidence type="ECO:0000256" key="4">
    <source>
        <dbReference type="ARBA" id="ARBA00004741"/>
    </source>
</evidence>
<evidence type="ECO:0000256" key="15">
    <source>
        <dbReference type="ARBA" id="ARBA00023268"/>
    </source>
</evidence>
<dbReference type="PROSITE" id="PS51168">
    <property type="entry name" value="CHORISMATE_MUT_2"/>
    <property type="match status" value="1"/>
</dbReference>
<evidence type="ECO:0000256" key="16">
    <source>
        <dbReference type="ARBA" id="ARBA00031175"/>
    </source>
</evidence>
<dbReference type="EMBL" id="RJVK01000002">
    <property type="protein sequence ID" value="ROR39820.1"/>
    <property type="molecule type" value="Genomic_DNA"/>
</dbReference>
<dbReference type="GO" id="GO:0046417">
    <property type="term" value="P:chorismate metabolic process"/>
    <property type="evidence" value="ECO:0007669"/>
    <property type="project" value="InterPro"/>
</dbReference>
<evidence type="ECO:0000259" key="21">
    <source>
        <dbReference type="PROSITE" id="PS51171"/>
    </source>
</evidence>
<comment type="pathway">
    <text evidence="5">Metabolic intermediate biosynthesis; prephenate biosynthesis; prephenate from chorismate: step 1/1.</text>
</comment>
<dbReference type="GO" id="GO:0004106">
    <property type="term" value="F:chorismate mutase activity"/>
    <property type="evidence" value="ECO:0007669"/>
    <property type="project" value="UniProtKB-EC"/>
</dbReference>
<keyword evidence="12" id="KW-0584">Phenylalanine biosynthesis</keyword>
<evidence type="ECO:0000256" key="8">
    <source>
        <dbReference type="ARBA" id="ARBA00014401"/>
    </source>
</evidence>
<dbReference type="InterPro" id="IPR018528">
    <property type="entry name" value="Preph_deHydtase_CS"/>
</dbReference>
<evidence type="ECO:0000256" key="11">
    <source>
        <dbReference type="ARBA" id="ARBA00023141"/>
    </source>
</evidence>
<comment type="catalytic activity">
    <reaction evidence="1">
        <text>chorismate = prephenate</text>
        <dbReference type="Rhea" id="RHEA:13897"/>
        <dbReference type="ChEBI" id="CHEBI:29748"/>
        <dbReference type="ChEBI" id="CHEBI:29934"/>
        <dbReference type="EC" id="5.4.99.5"/>
    </reaction>
</comment>
<dbReference type="InterPro" id="IPR008242">
    <property type="entry name" value="Chor_mutase/pphenate_deHydtase"/>
</dbReference>
<accession>A0AAJ4RC22</accession>
<dbReference type="SUPFAM" id="SSF48600">
    <property type="entry name" value="Chorismate mutase II"/>
    <property type="match status" value="1"/>
</dbReference>
<evidence type="ECO:0000256" key="2">
    <source>
        <dbReference type="ARBA" id="ARBA00002364"/>
    </source>
</evidence>
<evidence type="ECO:0000256" key="12">
    <source>
        <dbReference type="ARBA" id="ARBA00023222"/>
    </source>
</evidence>
<evidence type="ECO:0000256" key="9">
    <source>
        <dbReference type="ARBA" id="ARBA00022490"/>
    </source>
</evidence>
<dbReference type="InterPro" id="IPR002912">
    <property type="entry name" value="ACT_dom"/>
</dbReference>
<dbReference type="SUPFAM" id="SSF55021">
    <property type="entry name" value="ACT-like"/>
    <property type="match status" value="1"/>
</dbReference>